<evidence type="ECO:0000259" key="1">
    <source>
        <dbReference type="Pfam" id="PF06172"/>
    </source>
</evidence>
<dbReference type="InterPro" id="IPR014710">
    <property type="entry name" value="RmlC-like_jellyroll"/>
</dbReference>
<dbReference type="AlphaFoldDB" id="A0A059CMF6"/>
<dbReference type="Gene3D" id="2.60.120.10">
    <property type="entry name" value="Jelly Rolls"/>
    <property type="match status" value="1"/>
</dbReference>
<name>A0A059CMF6_EUCGR</name>
<dbReference type="Pfam" id="PF06172">
    <property type="entry name" value="Cupin_5"/>
    <property type="match status" value="1"/>
</dbReference>
<dbReference type="PANTHER" id="PTHR33387:SF3">
    <property type="entry name" value="DUF985 DOMAIN-CONTAINING PROTEIN"/>
    <property type="match status" value="1"/>
</dbReference>
<dbReference type="InParanoid" id="A0A059CMF6"/>
<feature type="domain" description="DUF985" evidence="1">
    <location>
        <begin position="27"/>
        <end position="112"/>
    </location>
</feature>
<evidence type="ECO:0000313" key="2">
    <source>
        <dbReference type="EMBL" id="KCW79376.1"/>
    </source>
</evidence>
<organism evidence="2">
    <name type="scientific">Eucalyptus grandis</name>
    <name type="common">Flooded gum</name>
    <dbReference type="NCBI Taxonomy" id="71139"/>
    <lineage>
        <taxon>Eukaryota</taxon>
        <taxon>Viridiplantae</taxon>
        <taxon>Streptophyta</taxon>
        <taxon>Embryophyta</taxon>
        <taxon>Tracheophyta</taxon>
        <taxon>Spermatophyta</taxon>
        <taxon>Magnoliopsida</taxon>
        <taxon>eudicotyledons</taxon>
        <taxon>Gunneridae</taxon>
        <taxon>Pentapetalae</taxon>
        <taxon>rosids</taxon>
        <taxon>malvids</taxon>
        <taxon>Myrtales</taxon>
        <taxon>Myrtaceae</taxon>
        <taxon>Myrtoideae</taxon>
        <taxon>Eucalypteae</taxon>
        <taxon>Eucalyptus</taxon>
    </lineage>
</organism>
<dbReference type="InterPro" id="IPR009327">
    <property type="entry name" value="Cupin_DUF985"/>
</dbReference>
<accession>A0A059CMF6</accession>
<dbReference type="OMA" id="MCRPRET"/>
<dbReference type="InterPro" id="IPR039935">
    <property type="entry name" value="YML079W-like"/>
</dbReference>
<gene>
    <name evidence="2" type="ORF">EUGRSUZ_C00789</name>
</gene>
<sequence length="120" mass="13357">MATKKAGTMCRPRETTPLSSPCLTALLDVFELYEDRNFKLTSVGSDLLGEDQQLQCMVPPYVWFSLFPTNNYTISTDGAVKVHKAEPRDADNHHSFLGATCIPAFQIEDAEVAKRAEFIS</sequence>
<dbReference type="EMBL" id="KK198755">
    <property type="protein sequence ID" value="KCW79376.1"/>
    <property type="molecule type" value="Genomic_DNA"/>
</dbReference>
<dbReference type="SUPFAM" id="SSF51182">
    <property type="entry name" value="RmlC-like cupins"/>
    <property type="match status" value="1"/>
</dbReference>
<proteinExistence type="predicted"/>
<protein>
    <recommendedName>
        <fullName evidence="1">DUF985 domain-containing protein</fullName>
    </recommendedName>
</protein>
<dbReference type="InterPro" id="IPR011051">
    <property type="entry name" value="RmlC_Cupin_sf"/>
</dbReference>
<dbReference type="PANTHER" id="PTHR33387">
    <property type="entry name" value="RMLC-LIKE JELLY ROLL FOLD PROTEIN"/>
    <property type="match status" value="1"/>
</dbReference>
<reference evidence="2" key="1">
    <citation type="submission" date="2013-07" db="EMBL/GenBank/DDBJ databases">
        <title>The genome of Eucalyptus grandis.</title>
        <authorList>
            <person name="Schmutz J."/>
            <person name="Hayes R."/>
            <person name="Myburg A."/>
            <person name="Tuskan G."/>
            <person name="Grattapaglia D."/>
            <person name="Rokhsar D.S."/>
        </authorList>
    </citation>
    <scope>NUCLEOTIDE SEQUENCE</scope>
    <source>
        <tissue evidence="2">Leaf extractions</tissue>
    </source>
</reference>
<dbReference type="Gramene" id="KCW79376">
    <property type="protein sequence ID" value="KCW79376"/>
    <property type="gene ID" value="EUGRSUZ_C00789"/>
</dbReference>